<sequence>MYPWRGGIAALALLAATFAPVSVRAEADKQEAGETASEIRPSVAERRVDTRHSVTADGRKIAYTATAGTLTLRDGEGHPKASMFYVAYVADRAKGEPERPVTFFYNGGPGSSSIWLHMASFAPVRVPVGIDVKPGTALRLAPNPETLLGQTDMVFLDAVSTGYSDVFDPKDGKAYWGHDSDSASFTQAIRRYLEINGRWQSPKYLFGESYGTTRSAITSLMLHKAGVELDGIVLMSSILNFAQQAPGLDRMAINQVPTYAASAWYHGKVDRSLSLPDHVEKARRFAEGAYTQALAKGHDLPDAERDAVAAQMAVLTGLPVDYLVQSQLRVMPSRFRKELLRGEGKVLGVLDTRFTGYEGDGAASGASSDPAGDAISGPIISSFLTYIREDLKYRTDQPYHVSSPKNLLGIWDWSHIPPDGEKQNSLADVALDLAEAMRRNPAMRVLSLSGYYDLSTPFFATEYDLSHMLLPKDLRGNLTENFYDSGHMIYLDPCSLKRVHDDVSAFLKDRPEN</sequence>
<dbReference type="EMBL" id="JANZXA010000014">
    <property type="protein sequence ID" value="MCT2401435.1"/>
    <property type="molecule type" value="Genomic_DNA"/>
</dbReference>
<dbReference type="Proteomes" id="UP001165583">
    <property type="component" value="Unassembled WGS sequence"/>
</dbReference>
<comment type="caution">
    <text evidence="3">The sequence shown here is derived from an EMBL/GenBank/DDBJ whole genome shotgun (WGS) entry which is preliminary data.</text>
</comment>
<dbReference type="InterPro" id="IPR001563">
    <property type="entry name" value="Peptidase_S10"/>
</dbReference>
<organism evidence="3 4">
    <name type="scientific">Novosphingobium mangrovi</name>
    <name type="common">ex Huang et al. 2023</name>
    <dbReference type="NCBI Taxonomy" id="2976432"/>
    <lineage>
        <taxon>Bacteria</taxon>
        <taxon>Pseudomonadati</taxon>
        <taxon>Pseudomonadota</taxon>
        <taxon>Alphaproteobacteria</taxon>
        <taxon>Sphingomonadales</taxon>
        <taxon>Sphingomonadaceae</taxon>
        <taxon>Novosphingobium</taxon>
    </lineage>
</organism>
<evidence type="ECO:0000313" key="4">
    <source>
        <dbReference type="Proteomes" id="UP001165583"/>
    </source>
</evidence>
<gene>
    <name evidence="3" type="ORF">NZK81_17935</name>
</gene>
<protein>
    <submittedName>
        <fullName evidence="3">Peptidase S10</fullName>
    </submittedName>
</protein>
<proteinExistence type="predicted"/>
<dbReference type="RefSeq" id="WP_260047462.1">
    <property type="nucleotide sequence ID" value="NZ_JANZXA010000014.1"/>
</dbReference>
<dbReference type="SUPFAM" id="SSF53474">
    <property type="entry name" value="alpha/beta-Hydrolases"/>
    <property type="match status" value="1"/>
</dbReference>
<name>A0ABT2I9C5_9SPHN</name>
<evidence type="ECO:0000256" key="2">
    <source>
        <dbReference type="SAM" id="SignalP"/>
    </source>
</evidence>
<keyword evidence="2" id="KW-0732">Signal</keyword>
<feature type="chain" id="PRO_5047136294" evidence="2">
    <location>
        <begin position="26"/>
        <end position="513"/>
    </location>
</feature>
<feature type="signal peptide" evidence="2">
    <location>
        <begin position="1"/>
        <end position="25"/>
    </location>
</feature>
<accession>A0ABT2I9C5</accession>
<evidence type="ECO:0000313" key="3">
    <source>
        <dbReference type="EMBL" id="MCT2401435.1"/>
    </source>
</evidence>
<reference evidence="3" key="1">
    <citation type="submission" date="2022-09" db="EMBL/GenBank/DDBJ databases">
        <title>Novosphingobium sp. Nov., a polycyclic aromatic hydrocarbon-degrading bacterium isolated form mangrove sediments in HongKong.</title>
        <authorList>
            <person name="Hu Z."/>
        </authorList>
    </citation>
    <scope>NUCLEOTIDE SEQUENCE</scope>
    <source>
        <strain evidence="3">HK4-1</strain>
    </source>
</reference>
<dbReference type="InterPro" id="IPR029058">
    <property type="entry name" value="AB_hydrolase_fold"/>
</dbReference>
<feature type="region of interest" description="Disordered" evidence="1">
    <location>
        <begin position="29"/>
        <end position="51"/>
    </location>
</feature>
<dbReference type="Gene3D" id="3.40.50.1820">
    <property type="entry name" value="alpha/beta hydrolase"/>
    <property type="match status" value="1"/>
</dbReference>
<dbReference type="Pfam" id="PF00450">
    <property type="entry name" value="Peptidase_S10"/>
    <property type="match status" value="1"/>
</dbReference>
<keyword evidence="4" id="KW-1185">Reference proteome</keyword>
<evidence type="ECO:0000256" key="1">
    <source>
        <dbReference type="SAM" id="MobiDB-lite"/>
    </source>
</evidence>